<dbReference type="Pfam" id="PF21983">
    <property type="entry name" value="NikA-like"/>
    <property type="match status" value="1"/>
</dbReference>
<comment type="caution">
    <text evidence="2">The sequence shown here is derived from an EMBL/GenBank/DDBJ whole genome shotgun (WGS) entry which is preliminary data.</text>
</comment>
<gene>
    <name evidence="2" type="ORF">GCM10009680_56420</name>
</gene>
<keyword evidence="3" id="KW-1185">Reference proteome</keyword>
<dbReference type="Proteomes" id="UP001499947">
    <property type="component" value="Unassembled WGS sequence"/>
</dbReference>
<organism evidence="2 3">
    <name type="scientific">Streptomyces yatensis</name>
    <dbReference type="NCBI Taxonomy" id="155177"/>
    <lineage>
        <taxon>Bacteria</taxon>
        <taxon>Bacillati</taxon>
        <taxon>Actinomycetota</taxon>
        <taxon>Actinomycetes</taxon>
        <taxon>Kitasatosporales</taxon>
        <taxon>Streptomycetaceae</taxon>
        <taxon>Streptomyces</taxon>
        <taxon>Streptomyces violaceusniger group</taxon>
    </lineage>
</organism>
<name>A0ABP4UMI4_9ACTN</name>
<evidence type="ECO:0000256" key="1">
    <source>
        <dbReference type="SAM" id="MobiDB-lite"/>
    </source>
</evidence>
<reference evidence="3" key="1">
    <citation type="journal article" date="2019" name="Int. J. Syst. Evol. Microbiol.">
        <title>The Global Catalogue of Microorganisms (GCM) 10K type strain sequencing project: providing services to taxonomists for standard genome sequencing and annotation.</title>
        <authorList>
            <consortium name="The Broad Institute Genomics Platform"/>
            <consortium name="The Broad Institute Genome Sequencing Center for Infectious Disease"/>
            <person name="Wu L."/>
            <person name="Ma J."/>
        </authorList>
    </citation>
    <scope>NUCLEOTIDE SEQUENCE [LARGE SCALE GENOMIC DNA]</scope>
    <source>
        <strain evidence="3">JCM 13244</strain>
    </source>
</reference>
<dbReference type="RefSeq" id="WP_246585731.1">
    <property type="nucleotide sequence ID" value="NZ_BAAALR010000063.1"/>
</dbReference>
<evidence type="ECO:0000313" key="3">
    <source>
        <dbReference type="Proteomes" id="UP001499947"/>
    </source>
</evidence>
<protein>
    <recommendedName>
        <fullName evidence="4">Bacterial mobilisation domain-containing protein</fullName>
    </recommendedName>
</protein>
<dbReference type="InterPro" id="IPR053842">
    <property type="entry name" value="NikA-like"/>
</dbReference>
<evidence type="ECO:0000313" key="2">
    <source>
        <dbReference type="EMBL" id="GAA1708302.1"/>
    </source>
</evidence>
<dbReference type="EMBL" id="BAAALR010000063">
    <property type="protein sequence ID" value="GAA1708302.1"/>
    <property type="molecule type" value="Genomic_DNA"/>
</dbReference>
<feature type="region of interest" description="Disordered" evidence="1">
    <location>
        <begin position="1"/>
        <end position="98"/>
    </location>
</feature>
<sequence>MKPNDPATPRQGHLNDQPARGRASYTLRNSLAGQAAEEVSQGPAPAFGGAGEARHQGAPDLEAGTEGGPQLGEGDAPRTVVEPRTRPRLRQSQQRDRVRSVRLTTDELADIQRAASSVGLRVAGFLADAAVAVARAQEGPHTWLMDQRTVVEKLMNASAQLARVGNNLNQVARTLNSGGEAPYAEDAIARVLRAAARVEAAAVEIARR</sequence>
<proteinExistence type="predicted"/>
<accession>A0ABP4UMI4</accession>
<evidence type="ECO:0008006" key="4">
    <source>
        <dbReference type="Google" id="ProtNLM"/>
    </source>
</evidence>